<dbReference type="Proteomes" id="UP001217089">
    <property type="component" value="Unassembled WGS sequence"/>
</dbReference>
<keyword evidence="2" id="KW-1185">Reference proteome</keyword>
<accession>A0ABQ9FKU3</accession>
<proteinExistence type="predicted"/>
<dbReference type="EMBL" id="JARBDR010000246">
    <property type="protein sequence ID" value="KAJ8316885.1"/>
    <property type="molecule type" value="Genomic_DNA"/>
</dbReference>
<organism evidence="1 2">
    <name type="scientific">Tegillarca granosa</name>
    <name type="common">Malaysian cockle</name>
    <name type="synonym">Anadara granosa</name>
    <dbReference type="NCBI Taxonomy" id="220873"/>
    <lineage>
        <taxon>Eukaryota</taxon>
        <taxon>Metazoa</taxon>
        <taxon>Spiralia</taxon>
        <taxon>Lophotrochozoa</taxon>
        <taxon>Mollusca</taxon>
        <taxon>Bivalvia</taxon>
        <taxon>Autobranchia</taxon>
        <taxon>Pteriomorphia</taxon>
        <taxon>Arcoida</taxon>
        <taxon>Arcoidea</taxon>
        <taxon>Arcidae</taxon>
        <taxon>Tegillarca</taxon>
    </lineage>
</organism>
<evidence type="ECO:0000313" key="1">
    <source>
        <dbReference type="EMBL" id="KAJ8316885.1"/>
    </source>
</evidence>
<reference evidence="1 2" key="1">
    <citation type="submission" date="2022-12" db="EMBL/GenBank/DDBJ databases">
        <title>Chromosome-level genome of Tegillarca granosa.</title>
        <authorList>
            <person name="Kim J."/>
        </authorList>
    </citation>
    <scope>NUCLEOTIDE SEQUENCE [LARGE SCALE GENOMIC DNA]</scope>
    <source>
        <strain evidence="1">Teg-2019</strain>
        <tissue evidence="1">Adductor muscle</tissue>
    </source>
</reference>
<comment type="caution">
    <text evidence="1">The sequence shown here is derived from an EMBL/GenBank/DDBJ whole genome shotgun (WGS) entry which is preliminary data.</text>
</comment>
<name>A0ABQ9FKU3_TEGGR</name>
<evidence type="ECO:0000313" key="2">
    <source>
        <dbReference type="Proteomes" id="UP001217089"/>
    </source>
</evidence>
<gene>
    <name evidence="1" type="ORF">KUTeg_004789</name>
</gene>
<protein>
    <submittedName>
        <fullName evidence="1">Uncharacterized protein</fullName>
    </submittedName>
</protein>
<sequence length="65" mass="7743">MGVYIYGTNKILTHKNIIYHHNHKEFFNTTRNLDILKNSKLHFFTRTKKKNKKNRIGTAISDIII</sequence>